<dbReference type="AlphaFoldDB" id="A0A2Z6MIA3"/>
<evidence type="ECO:0000259" key="2">
    <source>
        <dbReference type="Pfam" id="PF26130"/>
    </source>
</evidence>
<dbReference type="Proteomes" id="UP000242715">
    <property type="component" value="Unassembled WGS sequence"/>
</dbReference>
<organism evidence="3 4">
    <name type="scientific">Trifolium subterraneum</name>
    <name type="common">Subterranean clover</name>
    <dbReference type="NCBI Taxonomy" id="3900"/>
    <lineage>
        <taxon>Eukaryota</taxon>
        <taxon>Viridiplantae</taxon>
        <taxon>Streptophyta</taxon>
        <taxon>Embryophyta</taxon>
        <taxon>Tracheophyta</taxon>
        <taxon>Spermatophyta</taxon>
        <taxon>Magnoliopsida</taxon>
        <taxon>eudicotyledons</taxon>
        <taxon>Gunneridae</taxon>
        <taxon>Pentapetalae</taxon>
        <taxon>rosids</taxon>
        <taxon>fabids</taxon>
        <taxon>Fabales</taxon>
        <taxon>Fabaceae</taxon>
        <taxon>Papilionoideae</taxon>
        <taxon>50 kb inversion clade</taxon>
        <taxon>NPAAA clade</taxon>
        <taxon>Hologalegina</taxon>
        <taxon>IRL clade</taxon>
        <taxon>Trifolieae</taxon>
        <taxon>Trifolium</taxon>
    </lineage>
</organism>
<name>A0A2Z6MIA3_TRISU</name>
<protein>
    <recommendedName>
        <fullName evidence="2">PB1-like domain-containing protein</fullName>
    </recommendedName>
</protein>
<sequence>MCVWDKLEADFLNKFDLEAMVKKCGRYFNISHIWYLLPEMTMFHGLRKLVNDKDYLDMVFVAMDNNNEIELYFEHGVEVPQFIAPTSDVGPEVEVQHEPEVEVQDEPEVEGQVSDAKTEVDVDYDAKSEEDSDSNYETDVDGDSDAENANLDASFL</sequence>
<feature type="compositionally biased region" description="Basic and acidic residues" evidence="1">
    <location>
        <begin position="116"/>
        <end position="129"/>
    </location>
</feature>
<dbReference type="EMBL" id="DF973256">
    <property type="protein sequence ID" value="GAU22895.1"/>
    <property type="molecule type" value="Genomic_DNA"/>
</dbReference>
<dbReference type="Pfam" id="PF26130">
    <property type="entry name" value="PB1-like"/>
    <property type="match status" value="1"/>
</dbReference>
<evidence type="ECO:0000313" key="3">
    <source>
        <dbReference type="EMBL" id="GAU22895.1"/>
    </source>
</evidence>
<evidence type="ECO:0000256" key="1">
    <source>
        <dbReference type="SAM" id="MobiDB-lite"/>
    </source>
</evidence>
<feature type="compositionally biased region" description="Acidic residues" evidence="1">
    <location>
        <begin position="130"/>
        <end position="146"/>
    </location>
</feature>
<feature type="region of interest" description="Disordered" evidence="1">
    <location>
        <begin position="90"/>
        <end position="156"/>
    </location>
</feature>
<dbReference type="InterPro" id="IPR058594">
    <property type="entry name" value="PB1-like_dom_pln"/>
</dbReference>
<proteinExistence type="predicted"/>
<feature type="domain" description="PB1-like" evidence="2">
    <location>
        <begin position="1"/>
        <end position="75"/>
    </location>
</feature>
<dbReference type="OrthoDB" id="1436955at2759"/>
<gene>
    <name evidence="3" type="ORF">TSUD_377070</name>
</gene>
<reference evidence="4" key="1">
    <citation type="journal article" date="2017" name="Front. Plant Sci.">
        <title>Climate Clever Clovers: New Paradigm to Reduce the Environmental Footprint of Ruminants by Breeding Low Methanogenic Forages Utilizing Haplotype Variation.</title>
        <authorList>
            <person name="Kaur P."/>
            <person name="Appels R."/>
            <person name="Bayer P.E."/>
            <person name="Keeble-Gagnere G."/>
            <person name="Wang J."/>
            <person name="Hirakawa H."/>
            <person name="Shirasawa K."/>
            <person name="Vercoe P."/>
            <person name="Stefanova K."/>
            <person name="Durmic Z."/>
            <person name="Nichols P."/>
            <person name="Revell C."/>
            <person name="Isobe S.N."/>
            <person name="Edwards D."/>
            <person name="Erskine W."/>
        </authorList>
    </citation>
    <scope>NUCLEOTIDE SEQUENCE [LARGE SCALE GENOMIC DNA]</scope>
    <source>
        <strain evidence="4">cv. Daliak</strain>
    </source>
</reference>
<evidence type="ECO:0000313" key="4">
    <source>
        <dbReference type="Proteomes" id="UP000242715"/>
    </source>
</evidence>
<accession>A0A2Z6MIA3</accession>
<keyword evidence="4" id="KW-1185">Reference proteome</keyword>